<dbReference type="GO" id="GO:0016020">
    <property type="term" value="C:membrane"/>
    <property type="evidence" value="ECO:0007669"/>
    <property type="project" value="UniProtKB-SubCell"/>
</dbReference>
<comment type="similarity">
    <text evidence="2">Belongs to the Tim17/Tim22/Tim23 family.</text>
</comment>
<dbReference type="GeneID" id="113792713"/>
<dbReference type="CTD" id="41720"/>
<evidence type="ECO:0000256" key="6">
    <source>
        <dbReference type="ARBA" id="ARBA00040778"/>
    </source>
</evidence>
<evidence type="ECO:0000256" key="7">
    <source>
        <dbReference type="ARBA" id="ARBA00041344"/>
    </source>
</evidence>
<evidence type="ECO:0000256" key="2">
    <source>
        <dbReference type="ARBA" id="ARBA00008444"/>
    </source>
</evidence>
<comment type="subcellular location">
    <subcellularLocation>
        <location evidence="1">Membrane</location>
        <topology evidence="1">Multi-pass membrane protein</topology>
    </subcellularLocation>
</comment>
<dbReference type="AlphaFoldDB" id="A0A6P6Y010"/>
<dbReference type="PANTHER" id="PTHR13002">
    <property type="entry name" value="C3ORF1 PROTEIN-RELATED"/>
    <property type="match status" value="1"/>
</dbReference>
<reference evidence="9" key="1">
    <citation type="submission" date="2025-08" db="UniProtKB">
        <authorList>
            <consortium name="RefSeq"/>
        </authorList>
    </citation>
    <scope>IDENTIFICATION</scope>
    <source>
        <strain evidence="9">Airmid</strain>
    </source>
</reference>
<sequence>MPDDIDDNQQSSINSFIQRIADKFRFESIEQLDVPIDPNETGWDRIRKSWQSFNRGEDNVEFKIISNAISMGGITGLVLGAMIQNREVFQSFVQKHNTNVFRGKYEANRLLTDTMYVELFMRSTKHGIRYGLFAGTFVGSLTLAACYRNDLYYRDCALAGAVTGIIWKAHLGLRATIVNATLGSLFGLSFAAITRLFMKLSGTSIRQMRYAQQLDDDFPTN</sequence>
<evidence type="ECO:0000313" key="9">
    <source>
        <dbReference type="RefSeq" id="XP_027198436.1"/>
    </source>
</evidence>
<keyword evidence="5" id="KW-0472">Membrane</keyword>
<accession>A0A6P6Y010</accession>
<dbReference type="Pfam" id="PF02466">
    <property type="entry name" value="Tim17"/>
    <property type="match status" value="1"/>
</dbReference>
<proteinExistence type="inferred from homology"/>
<evidence type="ECO:0000256" key="1">
    <source>
        <dbReference type="ARBA" id="ARBA00004141"/>
    </source>
</evidence>
<keyword evidence="4" id="KW-1133">Transmembrane helix</keyword>
<dbReference type="GO" id="GO:0005739">
    <property type="term" value="C:mitochondrion"/>
    <property type="evidence" value="ECO:0007669"/>
    <property type="project" value="TreeGrafter"/>
</dbReference>
<dbReference type="InterPro" id="IPR055299">
    <property type="entry name" value="TIMMDC1"/>
</dbReference>
<gene>
    <name evidence="9" type="primary">LOC113792713</name>
</gene>
<dbReference type="OMA" id="SYMNFME"/>
<name>A0A6P6Y010_DERPT</name>
<keyword evidence="8" id="KW-1185">Reference proteome</keyword>
<dbReference type="FunCoup" id="A0A6P6Y010">
    <property type="interactions" value="601"/>
</dbReference>
<evidence type="ECO:0000256" key="5">
    <source>
        <dbReference type="ARBA" id="ARBA00023136"/>
    </source>
</evidence>
<protein>
    <recommendedName>
        <fullName evidence="6">Complex I assembly factor TIMMDC1, mitochondrial</fullName>
    </recommendedName>
    <alternativeName>
        <fullName evidence="7">Translocase of inner mitochondrial membrane domain-containing protein 1</fullName>
    </alternativeName>
</protein>
<evidence type="ECO:0000313" key="8">
    <source>
        <dbReference type="Proteomes" id="UP000515146"/>
    </source>
</evidence>
<dbReference type="KEGG" id="dpte:113792713"/>
<dbReference type="PANTHER" id="PTHR13002:SF1">
    <property type="entry name" value="COMPLEX I ASSEMBLY FACTOR TIMMDC1, MITOCHONDRIAL"/>
    <property type="match status" value="1"/>
</dbReference>
<dbReference type="GO" id="GO:0032981">
    <property type="term" value="P:mitochondrial respiratory chain complex I assembly"/>
    <property type="evidence" value="ECO:0007669"/>
    <property type="project" value="InterPro"/>
</dbReference>
<dbReference type="RefSeq" id="XP_027198436.1">
    <property type="nucleotide sequence ID" value="XM_027342635.1"/>
</dbReference>
<keyword evidence="3" id="KW-0812">Transmembrane</keyword>
<evidence type="ECO:0000256" key="3">
    <source>
        <dbReference type="ARBA" id="ARBA00022692"/>
    </source>
</evidence>
<dbReference type="Proteomes" id="UP000515146">
    <property type="component" value="Unplaced"/>
</dbReference>
<dbReference type="InParanoid" id="A0A6P6Y010"/>
<dbReference type="OrthoDB" id="5826189at2759"/>
<evidence type="ECO:0000256" key="4">
    <source>
        <dbReference type="ARBA" id="ARBA00022989"/>
    </source>
</evidence>
<organism evidence="8 9">
    <name type="scientific">Dermatophagoides pteronyssinus</name>
    <name type="common">European house dust mite</name>
    <dbReference type="NCBI Taxonomy" id="6956"/>
    <lineage>
        <taxon>Eukaryota</taxon>
        <taxon>Metazoa</taxon>
        <taxon>Ecdysozoa</taxon>
        <taxon>Arthropoda</taxon>
        <taxon>Chelicerata</taxon>
        <taxon>Arachnida</taxon>
        <taxon>Acari</taxon>
        <taxon>Acariformes</taxon>
        <taxon>Sarcoptiformes</taxon>
        <taxon>Astigmata</taxon>
        <taxon>Psoroptidia</taxon>
        <taxon>Analgoidea</taxon>
        <taxon>Pyroglyphidae</taxon>
        <taxon>Dermatophagoidinae</taxon>
        <taxon>Dermatophagoides</taxon>
    </lineage>
</organism>